<accession>A0A6N6RMK9</accession>
<dbReference type="Proteomes" id="UP000468650">
    <property type="component" value="Unassembled WGS sequence"/>
</dbReference>
<evidence type="ECO:0000256" key="1">
    <source>
        <dbReference type="ARBA" id="ARBA00000085"/>
    </source>
</evidence>
<keyword evidence="3" id="KW-0597">Phosphoprotein</keyword>
<proteinExistence type="predicted"/>
<keyword evidence="6" id="KW-0472">Membrane</keyword>
<keyword evidence="6" id="KW-0812">Transmembrane</keyword>
<name>A0A6N6RMK9_9FLAO</name>
<keyword evidence="5" id="KW-0418">Kinase</keyword>
<evidence type="ECO:0000256" key="5">
    <source>
        <dbReference type="ARBA" id="ARBA00022777"/>
    </source>
</evidence>
<dbReference type="PANTHER" id="PTHR43304">
    <property type="entry name" value="PHYTOCHROME-LIKE PROTEIN CPH1"/>
    <property type="match status" value="1"/>
</dbReference>
<dbReference type="InterPro" id="IPR000014">
    <property type="entry name" value="PAS"/>
</dbReference>
<organism evidence="9 10">
    <name type="scientific">Phaeocystidibacter luteus</name>
    <dbReference type="NCBI Taxonomy" id="911197"/>
    <lineage>
        <taxon>Bacteria</taxon>
        <taxon>Pseudomonadati</taxon>
        <taxon>Bacteroidota</taxon>
        <taxon>Flavobacteriia</taxon>
        <taxon>Flavobacteriales</taxon>
        <taxon>Phaeocystidibacteraceae</taxon>
        <taxon>Phaeocystidibacter</taxon>
    </lineage>
</organism>
<feature type="domain" description="PAC" evidence="8">
    <location>
        <begin position="745"/>
        <end position="798"/>
    </location>
</feature>
<comment type="caution">
    <text evidence="9">The sequence shown here is derived from an EMBL/GenBank/DDBJ whole genome shotgun (WGS) entry which is preliminary data.</text>
</comment>
<evidence type="ECO:0000259" key="8">
    <source>
        <dbReference type="PROSITE" id="PS50113"/>
    </source>
</evidence>
<dbReference type="InterPro" id="IPR013656">
    <property type="entry name" value="PAS_4"/>
</dbReference>
<dbReference type="SUPFAM" id="SSF47384">
    <property type="entry name" value="Homodimeric domain of signal transducing histidine kinase"/>
    <property type="match status" value="1"/>
</dbReference>
<dbReference type="AlphaFoldDB" id="A0A6N6RMK9"/>
<dbReference type="OrthoDB" id="5522855at2"/>
<dbReference type="InterPro" id="IPR000700">
    <property type="entry name" value="PAS-assoc_C"/>
</dbReference>
<evidence type="ECO:0000313" key="9">
    <source>
        <dbReference type="EMBL" id="KAB2814811.1"/>
    </source>
</evidence>
<dbReference type="NCBIfam" id="TIGR00229">
    <property type="entry name" value="sensory_box"/>
    <property type="match status" value="4"/>
</dbReference>
<evidence type="ECO:0000313" key="10">
    <source>
        <dbReference type="Proteomes" id="UP000468650"/>
    </source>
</evidence>
<dbReference type="Pfam" id="PF13426">
    <property type="entry name" value="PAS_9"/>
    <property type="match status" value="2"/>
</dbReference>
<dbReference type="CDD" id="cd00082">
    <property type="entry name" value="HisKA"/>
    <property type="match status" value="1"/>
</dbReference>
<dbReference type="Pfam" id="PF13188">
    <property type="entry name" value="PAS_8"/>
    <property type="match status" value="1"/>
</dbReference>
<dbReference type="Pfam" id="PF08448">
    <property type="entry name" value="PAS_4"/>
    <property type="match status" value="1"/>
</dbReference>
<dbReference type="InterPro" id="IPR013655">
    <property type="entry name" value="PAS_fold_3"/>
</dbReference>
<dbReference type="RefSeq" id="WP_151666389.1">
    <property type="nucleotide sequence ID" value="NZ_WBVO01000001.1"/>
</dbReference>
<evidence type="ECO:0000256" key="3">
    <source>
        <dbReference type="ARBA" id="ARBA00022553"/>
    </source>
</evidence>
<evidence type="ECO:0000256" key="2">
    <source>
        <dbReference type="ARBA" id="ARBA00012438"/>
    </source>
</evidence>
<dbReference type="SMART" id="SM00388">
    <property type="entry name" value="HisKA"/>
    <property type="match status" value="1"/>
</dbReference>
<dbReference type="PROSITE" id="PS50112">
    <property type="entry name" value="PAS"/>
    <property type="match status" value="3"/>
</dbReference>
<evidence type="ECO:0000256" key="6">
    <source>
        <dbReference type="SAM" id="Phobius"/>
    </source>
</evidence>
<dbReference type="EC" id="2.7.13.3" evidence="2"/>
<evidence type="ECO:0000259" key="7">
    <source>
        <dbReference type="PROSITE" id="PS50112"/>
    </source>
</evidence>
<dbReference type="EMBL" id="WBVO01000001">
    <property type="protein sequence ID" value="KAB2814811.1"/>
    <property type="molecule type" value="Genomic_DNA"/>
</dbReference>
<feature type="domain" description="PAC" evidence="8">
    <location>
        <begin position="624"/>
        <end position="676"/>
    </location>
</feature>
<dbReference type="InterPro" id="IPR036097">
    <property type="entry name" value="HisK_dim/P_sf"/>
</dbReference>
<dbReference type="PANTHER" id="PTHR43304:SF1">
    <property type="entry name" value="PAC DOMAIN-CONTAINING PROTEIN"/>
    <property type="match status" value="1"/>
</dbReference>
<evidence type="ECO:0000256" key="4">
    <source>
        <dbReference type="ARBA" id="ARBA00022679"/>
    </source>
</evidence>
<dbReference type="InterPro" id="IPR052162">
    <property type="entry name" value="Sensor_kinase/Photoreceptor"/>
</dbReference>
<dbReference type="InterPro" id="IPR003661">
    <property type="entry name" value="HisK_dim/P_dom"/>
</dbReference>
<dbReference type="CDD" id="cd00130">
    <property type="entry name" value="PAS"/>
    <property type="match status" value="4"/>
</dbReference>
<feature type="domain" description="PAS" evidence="7">
    <location>
        <begin position="673"/>
        <end position="744"/>
    </location>
</feature>
<reference evidence="9 10" key="1">
    <citation type="submission" date="2019-09" db="EMBL/GenBank/DDBJ databases">
        <title>Genomes of family Cryomorphaceae.</title>
        <authorList>
            <person name="Bowman J.P."/>
        </authorList>
    </citation>
    <scope>NUCLEOTIDE SEQUENCE [LARGE SCALE GENOMIC DNA]</scope>
    <source>
        <strain evidence="9 10">LMG 25704</strain>
    </source>
</reference>
<dbReference type="SMART" id="SM00086">
    <property type="entry name" value="PAC"/>
    <property type="match status" value="5"/>
</dbReference>
<protein>
    <recommendedName>
        <fullName evidence="2">histidine kinase</fullName>
        <ecNumber evidence="2">2.7.13.3</ecNumber>
    </recommendedName>
</protein>
<dbReference type="Pfam" id="PF08447">
    <property type="entry name" value="PAS_3"/>
    <property type="match status" value="1"/>
</dbReference>
<feature type="transmembrane region" description="Helical" evidence="6">
    <location>
        <begin position="7"/>
        <end position="28"/>
    </location>
</feature>
<comment type="catalytic activity">
    <reaction evidence="1">
        <text>ATP + protein L-histidine = ADP + protein N-phospho-L-histidine.</text>
        <dbReference type="EC" id="2.7.13.3"/>
    </reaction>
</comment>
<keyword evidence="6" id="KW-1133">Transmembrane helix</keyword>
<dbReference type="SUPFAM" id="SSF55785">
    <property type="entry name" value="PYP-like sensor domain (PAS domain)"/>
    <property type="match status" value="6"/>
</dbReference>
<keyword evidence="10" id="KW-1185">Reference proteome</keyword>
<dbReference type="GO" id="GO:0000155">
    <property type="term" value="F:phosphorelay sensor kinase activity"/>
    <property type="evidence" value="ECO:0007669"/>
    <property type="project" value="InterPro"/>
</dbReference>
<dbReference type="PROSITE" id="PS50113">
    <property type="entry name" value="PAC"/>
    <property type="match status" value="2"/>
</dbReference>
<dbReference type="Gene3D" id="1.10.287.130">
    <property type="match status" value="1"/>
</dbReference>
<feature type="domain" description="PAS" evidence="7">
    <location>
        <begin position="305"/>
        <end position="375"/>
    </location>
</feature>
<feature type="transmembrane region" description="Helical" evidence="6">
    <location>
        <begin position="40"/>
        <end position="58"/>
    </location>
</feature>
<feature type="domain" description="PAS" evidence="7">
    <location>
        <begin position="68"/>
        <end position="113"/>
    </location>
</feature>
<dbReference type="SMART" id="SM00091">
    <property type="entry name" value="PAS"/>
    <property type="match status" value="6"/>
</dbReference>
<dbReference type="InterPro" id="IPR035965">
    <property type="entry name" value="PAS-like_dom_sf"/>
</dbReference>
<gene>
    <name evidence="9" type="ORF">F8C67_03420</name>
</gene>
<dbReference type="InterPro" id="IPR001610">
    <property type="entry name" value="PAC"/>
</dbReference>
<keyword evidence="4" id="KW-0808">Transferase</keyword>
<dbReference type="Pfam" id="PF00512">
    <property type="entry name" value="HisKA"/>
    <property type="match status" value="1"/>
</dbReference>
<dbReference type="Gene3D" id="3.30.450.20">
    <property type="entry name" value="PAS domain"/>
    <property type="match status" value="6"/>
</dbReference>
<sequence length="868" mass="98157">MRPAGKTALITFAFGIIWIWGSDFLLYIQSDEPHFHYDAAFKGTLFVMIIAVIIYLLVRNYQYKLLTSEKSYRKLFNDSPEPIIIIRLQDGVILDLNPAAVTFYEYPKNELVGGSIDAVRISEKDLSAGTDRHVAQSGRKYTVDLKINELVYQGEDALIISIHDVTEREELKNALQQRERLYNALVKSDRAYLIRVNMDGIYEFVNESYQNAFKHINKNFVGMSYTETVHPDDIQKCIEVGQQCMASPSRMVPASLRKHDGKGGFVRTTWEYIAILDEDGKVKGLQGLGRDEAELDAVKSAFQKNETRINVILNSIKDGFFILDKELNVELVNNAFAELLKASPDELIGKPISEVIPNWQSTVSSIEIPKALADNQLRQYEAYNPFFDMWLEISAVPFDDGMAVLYRDVSKNKESKLAIEKNEANLQSLINNTRDFIWSIDTNYIILTSNKSIRDAGEKIGGGDLSPGNTVLTEQGDENLYHLFKSSYDRMLRGEHVQGTYDVSILGLGVDLVTFNGSPIRDSDNNIIGAACFAQDVTEQEAQKIALDKEIERYNIIAAVTKDAIWDYVVNSDKLTWSTGLKSSYGYDLTETDLDWWGERVHPADQQKAVETFDKALSSSSNSWSSQYRFRKSNGEYVWVNDRGLFIRDEEDNAVRAVGSIQDIDELVKSRKENETLSLAVSRSSVGLIITDPEGKIEWVNKAFEELTGYELPELVGHKPGQILQGENSSPKAIEAMSNAVKNGEDVTTEILNYRKDKSTYWVRMSISPIRENGEITRFMALATDITMERAINARLIQQNENLKKIAFILSHELRKPVSSILGLLELFDAKDTANPMNADIIKYMHKATSELDEMVHEIIRQSALVEE</sequence>